<reference evidence="1 2" key="1">
    <citation type="journal article" date="2022" name="Allergy">
        <title>Genome assembly and annotation of Periplaneta americana reveal a comprehensive cockroach allergen profile.</title>
        <authorList>
            <person name="Wang L."/>
            <person name="Xiong Q."/>
            <person name="Saelim N."/>
            <person name="Wang L."/>
            <person name="Nong W."/>
            <person name="Wan A.T."/>
            <person name="Shi M."/>
            <person name="Liu X."/>
            <person name="Cao Q."/>
            <person name="Hui J.H.L."/>
            <person name="Sookrung N."/>
            <person name="Leung T.F."/>
            <person name="Tungtrongchitr A."/>
            <person name="Tsui S.K.W."/>
        </authorList>
    </citation>
    <scope>NUCLEOTIDE SEQUENCE [LARGE SCALE GENOMIC DNA]</scope>
    <source>
        <strain evidence="1">PWHHKU_190912</strain>
    </source>
</reference>
<protein>
    <submittedName>
        <fullName evidence="1">Uncharacterized protein</fullName>
    </submittedName>
</protein>
<proteinExistence type="predicted"/>
<organism evidence="1 2">
    <name type="scientific">Periplaneta americana</name>
    <name type="common">American cockroach</name>
    <name type="synonym">Blatta americana</name>
    <dbReference type="NCBI Taxonomy" id="6978"/>
    <lineage>
        <taxon>Eukaryota</taxon>
        <taxon>Metazoa</taxon>
        <taxon>Ecdysozoa</taxon>
        <taxon>Arthropoda</taxon>
        <taxon>Hexapoda</taxon>
        <taxon>Insecta</taxon>
        <taxon>Pterygota</taxon>
        <taxon>Neoptera</taxon>
        <taxon>Polyneoptera</taxon>
        <taxon>Dictyoptera</taxon>
        <taxon>Blattodea</taxon>
        <taxon>Blattoidea</taxon>
        <taxon>Blattidae</taxon>
        <taxon>Blattinae</taxon>
        <taxon>Periplaneta</taxon>
    </lineage>
</organism>
<evidence type="ECO:0000313" key="2">
    <source>
        <dbReference type="Proteomes" id="UP001148838"/>
    </source>
</evidence>
<name>A0ABQ8SLP3_PERAM</name>
<gene>
    <name evidence="1" type="ORF">ANN_23194</name>
</gene>
<comment type="caution">
    <text evidence="1">The sequence shown here is derived from an EMBL/GenBank/DDBJ whole genome shotgun (WGS) entry which is preliminary data.</text>
</comment>
<dbReference type="EMBL" id="JAJSOF020000025">
    <property type="protein sequence ID" value="KAJ4434631.1"/>
    <property type="molecule type" value="Genomic_DNA"/>
</dbReference>
<sequence length="70" mass="7734">MAGLCEGDSEPPCSLKANKGRAWLRPTVRKPEASRFKHGAARRFKFALLRLVQTSLAKRAALVIDLINNS</sequence>
<dbReference type="Proteomes" id="UP001148838">
    <property type="component" value="Unassembled WGS sequence"/>
</dbReference>
<accession>A0ABQ8SLP3</accession>
<keyword evidence="2" id="KW-1185">Reference proteome</keyword>
<evidence type="ECO:0000313" key="1">
    <source>
        <dbReference type="EMBL" id="KAJ4434631.1"/>
    </source>
</evidence>